<organism evidence="2 3">
    <name type="scientific">Geomonas oryzisoli</name>
    <dbReference type="NCBI Taxonomy" id="2847992"/>
    <lineage>
        <taxon>Bacteria</taxon>
        <taxon>Pseudomonadati</taxon>
        <taxon>Thermodesulfobacteriota</taxon>
        <taxon>Desulfuromonadia</taxon>
        <taxon>Geobacterales</taxon>
        <taxon>Geobacteraceae</taxon>
        <taxon>Geomonas</taxon>
    </lineage>
</organism>
<feature type="domain" description="Glycosyltransferase 2-like" evidence="1">
    <location>
        <begin position="7"/>
        <end position="134"/>
    </location>
</feature>
<evidence type="ECO:0000313" key="2">
    <source>
        <dbReference type="EMBL" id="QWV95074.1"/>
    </source>
</evidence>
<gene>
    <name evidence="2" type="ORF">KP004_07820</name>
</gene>
<sequence>MARVRLSVITPVFNCARFIEFCLENVMRQECPEVEHVIVDGGSTDGTVAIIERYAALHDHIRYVSERDEGQSHAMNKGIAMARGEIVGFLNADDYYEPGALREVLTQWDGLPEPSLLVGNCNVWDDDGKLWFVSRPAGISLNNLLLGRYVEAFPMNPAAYFYHKSLHLRVGPYRVEEHAAMDLHFIFRAVQHAHVTYRDRTWGNYRYLEGTKTYEGDKCGANQARVRQITEQYRRQQPALRRIQLVLLEKFGRLFRKPAGVPEIH</sequence>
<evidence type="ECO:0000259" key="1">
    <source>
        <dbReference type="Pfam" id="PF00535"/>
    </source>
</evidence>
<protein>
    <submittedName>
        <fullName evidence="2">Glycosyltransferase</fullName>
    </submittedName>
</protein>
<dbReference type="Pfam" id="PF00535">
    <property type="entry name" value="Glycos_transf_2"/>
    <property type="match status" value="1"/>
</dbReference>
<name>A0ABX8J9G6_9BACT</name>
<dbReference type="PANTHER" id="PTHR22916">
    <property type="entry name" value="GLYCOSYLTRANSFERASE"/>
    <property type="match status" value="1"/>
</dbReference>
<keyword evidence="3" id="KW-1185">Reference proteome</keyword>
<dbReference type="Proteomes" id="UP000683557">
    <property type="component" value="Chromosome"/>
</dbReference>
<evidence type="ECO:0000313" key="3">
    <source>
        <dbReference type="Proteomes" id="UP000683557"/>
    </source>
</evidence>
<accession>A0ABX8J9G6</accession>
<reference evidence="2 3" key="1">
    <citation type="submission" date="2021-06" db="EMBL/GenBank/DDBJ databases">
        <title>Gemonas diversity in paddy soil.</title>
        <authorList>
            <person name="Liu G."/>
        </authorList>
    </citation>
    <scope>NUCLEOTIDE SEQUENCE [LARGE SCALE GENOMIC DNA]</scope>
    <source>
        <strain evidence="2 3">RG10</strain>
    </source>
</reference>
<dbReference type="InterPro" id="IPR001173">
    <property type="entry name" value="Glyco_trans_2-like"/>
</dbReference>
<proteinExistence type="predicted"/>
<dbReference type="EMBL" id="CP076723">
    <property type="protein sequence ID" value="QWV95074.1"/>
    <property type="molecule type" value="Genomic_DNA"/>
</dbReference>
<dbReference type="RefSeq" id="WP_216801775.1">
    <property type="nucleotide sequence ID" value="NZ_CP076723.1"/>
</dbReference>
<dbReference type="CDD" id="cd06433">
    <property type="entry name" value="GT_2_WfgS_like"/>
    <property type="match status" value="1"/>
</dbReference>
<dbReference type="PANTHER" id="PTHR22916:SF65">
    <property type="entry name" value="SLR1065 PROTEIN"/>
    <property type="match status" value="1"/>
</dbReference>